<keyword evidence="2" id="KW-1185">Reference proteome</keyword>
<comment type="caution">
    <text evidence="1">The sequence shown here is derived from an EMBL/GenBank/DDBJ whole genome shotgun (WGS) entry which is preliminary data.</text>
</comment>
<evidence type="ECO:0000313" key="2">
    <source>
        <dbReference type="Proteomes" id="UP001138997"/>
    </source>
</evidence>
<evidence type="ECO:0000313" key="1">
    <source>
        <dbReference type="EMBL" id="MCD5315376.1"/>
    </source>
</evidence>
<dbReference type="AlphaFoldDB" id="A0A9X1NKI2"/>
<dbReference type="EMBL" id="JAJOMB010000021">
    <property type="protein sequence ID" value="MCD5315376.1"/>
    <property type="molecule type" value="Genomic_DNA"/>
</dbReference>
<name>A0A9X1NKI2_9ACTN</name>
<protein>
    <submittedName>
        <fullName evidence="1">Uncharacterized protein</fullName>
    </submittedName>
</protein>
<proteinExistence type="predicted"/>
<organism evidence="1 2">
    <name type="scientific">Kineosporia babensis</name>
    <dbReference type="NCBI Taxonomy" id="499548"/>
    <lineage>
        <taxon>Bacteria</taxon>
        <taxon>Bacillati</taxon>
        <taxon>Actinomycetota</taxon>
        <taxon>Actinomycetes</taxon>
        <taxon>Kineosporiales</taxon>
        <taxon>Kineosporiaceae</taxon>
        <taxon>Kineosporia</taxon>
    </lineage>
</organism>
<reference evidence="1" key="1">
    <citation type="submission" date="2021-11" db="EMBL/GenBank/DDBJ databases">
        <title>Streptomyces corallinus and Kineosporia corallina sp. nov., two new coral-derived marine actinobacteria.</title>
        <authorList>
            <person name="Buangrab K."/>
            <person name="Sutthacheep M."/>
            <person name="Yeemin T."/>
            <person name="Harunari E."/>
            <person name="Igarashi Y."/>
            <person name="Sripreechasak P."/>
            <person name="Kanchanasin P."/>
            <person name="Tanasupawat S."/>
            <person name="Phongsopitanun W."/>
        </authorList>
    </citation>
    <scope>NUCLEOTIDE SEQUENCE</scope>
    <source>
        <strain evidence="1">JCM 31032</strain>
    </source>
</reference>
<dbReference type="RefSeq" id="WP_231448181.1">
    <property type="nucleotide sequence ID" value="NZ_JAJOMB010000021.1"/>
</dbReference>
<dbReference type="Proteomes" id="UP001138997">
    <property type="component" value="Unassembled WGS sequence"/>
</dbReference>
<accession>A0A9X1NKI2</accession>
<sequence>MSTTESQTPGAPTISVATMNAISIDLDAGISRLPRQGVRPGPQTRD</sequence>
<gene>
    <name evidence="1" type="ORF">LR394_31200</name>
</gene>